<keyword evidence="2" id="KW-0175">Coiled coil</keyword>
<organism evidence="6">
    <name type="scientific">Solibacter usitatus (strain Ellin6076)</name>
    <dbReference type="NCBI Taxonomy" id="234267"/>
    <lineage>
        <taxon>Bacteria</taxon>
        <taxon>Pseudomonadati</taxon>
        <taxon>Acidobacteriota</taxon>
        <taxon>Terriglobia</taxon>
        <taxon>Bryobacterales</taxon>
        <taxon>Solibacteraceae</taxon>
        <taxon>Candidatus Solibacter</taxon>
    </lineage>
</organism>
<sequence precursor="true">MSKLHNPNLAVALAIAGLAAGCSRPTETRSEAARPVKTMVVTDGDEPLVRTFPGRVEASRSVDLAFQVPGLLVNLPVKEGQKVAKGAVIAQPRQDEFQERVKSLQGQVDQARASLSALQVGERPEERLSREAQLRAVGAKVANAKTEFDRYSRLVQSSAVSRAEYELAATAYRVAQEEQTAARQLVEKGTGARTEDIDAQAAEVRTLEARLAEASLQLADSTLRAPYSGVVAQRFVDEKQSIVANKPVVTLQNVDEIDIVADVPEAAMAADIRSTAFTKLVAEFSTAPGVQFPVRIKEVAQVADPATQTFKVRVAMPAPRRVNVLPGMTATVAATYRRAGARGRRILVPISAVFKEDTGEQVAWIIGPDQLIGRRLVKMGAATGGQVEILDGLRPGDRIVVAGAPFLSPGMRVRDLGDALGGD</sequence>
<dbReference type="PANTHER" id="PTHR30469:SF20">
    <property type="entry name" value="EFFLUX RND TRANSPORTER PERIPLASMIC ADAPTOR SUBUNIT"/>
    <property type="match status" value="1"/>
</dbReference>
<comment type="similarity">
    <text evidence="1">Belongs to the membrane fusion protein (MFP) (TC 8.A.1) family.</text>
</comment>
<dbReference type="STRING" id="234267.Acid_5799"/>
<evidence type="ECO:0000259" key="5">
    <source>
        <dbReference type="Pfam" id="PF25967"/>
    </source>
</evidence>
<name>Q01UC4_SOLUE</name>
<dbReference type="OrthoDB" id="5379451at2"/>
<dbReference type="PROSITE" id="PS51257">
    <property type="entry name" value="PROKAR_LIPOPROTEIN"/>
    <property type="match status" value="1"/>
</dbReference>
<accession>Q01UC4</accession>
<dbReference type="Gene3D" id="2.40.50.100">
    <property type="match status" value="1"/>
</dbReference>
<feature type="coiled-coil region" evidence="2">
    <location>
        <begin position="197"/>
        <end position="224"/>
    </location>
</feature>
<dbReference type="eggNOG" id="COG0845">
    <property type="taxonomic scope" value="Bacteria"/>
</dbReference>
<dbReference type="Gene3D" id="2.40.30.170">
    <property type="match status" value="1"/>
</dbReference>
<dbReference type="InterPro" id="IPR058627">
    <property type="entry name" value="MdtA-like_C"/>
</dbReference>
<evidence type="ECO:0000313" key="6">
    <source>
        <dbReference type="EMBL" id="ABJ86746.1"/>
    </source>
</evidence>
<evidence type="ECO:0000256" key="1">
    <source>
        <dbReference type="ARBA" id="ARBA00009477"/>
    </source>
</evidence>
<feature type="domain" description="CusB-like beta-barrel" evidence="4">
    <location>
        <begin position="259"/>
        <end position="334"/>
    </location>
</feature>
<dbReference type="HOGENOM" id="CLU_018816_1_0_0"/>
<dbReference type="Gene3D" id="2.40.420.20">
    <property type="match status" value="1"/>
</dbReference>
<dbReference type="PANTHER" id="PTHR30469">
    <property type="entry name" value="MULTIDRUG RESISTANCE PROTEIN MDTA"/>
    <property type="match status" value="1"/>
</dbReference>
<dbReference type="AlphaFoldDB" id="Q01UC4"/>
<dbReference type="EMBL" id="CP000473">
    <property type="protein sequence ID" value="ABJ86746.1"/>
    <property type="molecule type" value="Genomic_DNA"/>
</dbReference>
<dbReference type="SUPFAM" id="SSF111369">
    <property type="entry name" value="HlyD-like secretion proteins"/>
    <property type="match status" value="2"/>
</dbReference>
<evidence type="ECO:0000259" key="3">
    <source>
        <dbReference type="Pfam" id="PF25881"/>
    </source>
</evidence>
<dbReference type="KEGG" id="sus:Acid_5799"/>
<dbReference type="InterPro" id="IPR059052">
    <property type="entry name" value="HH_YbhG-like"/>
</dbReference>
<feature type="domain" description="YbhG-like alpha-helical hairpin" evidence="3">
    <location>
        <begin position="96"/>
        <end position="220"/>
    </location>
</feature>
<gene>
    <name evidence="6" type="ordered locus">Acid_5799</name>
</gene>
<dbReference type="Pfam" id="PF25881">
    <property type="entry name" value="HH_YBHG"/>
    <property type="match status" value="1"/>
</dbReference>
<dbReference type="Gene3D" id="1.10.287.470">
    <property type="entry name" value="Helix hairpin bin"/>
    <property type="match status" value="1"/>
</dbReference>
<evidence type="ECO:0000256" key="2">
    <source>
        <dbReference type="SAM" id="Coils"/>
    </source>
</evidence>
<dbReference type="GO" id="GO:1990281">
    <property type="term" value="C:efflux pump complex"/>
    <property type="evidence" value="ECO:0007669"/>
    <property type="project" value="TreeGrafter"/>
</dbReference>
<evidence type="ECO:0000259" key="4">
    <source>
        <dbReference type="Pfam" id="PF25954"/>
    </source>
</evidence>
<dbReference type="Pfam" id="PF25967">
    <property type="entry name" value="RND-MFP_C"/>
    <property type="match status" value="1"/>
</dbReference>
<dbReference type="Pfam" id="PF25954">
    <property type="entry name" value="Beta-barrel_RND_2"/>
    <property type="match status" value="1"/>
</dbReference>
<dbReference type="GO" id="GO:0015562">
    <property type="term" value="F:efflux transmembrane transporter activity"/>
    <property type="evidence" value="ECO:0007669"/>
    <property type="project" value="TreeGrafter"/>
</dbReference>
<proteinExistence type="inferred from homology"/>
<protein>
    <submittedName>
        <fullName evidence="6">Efflux transporter, RND family, MFP subunit</fullName>
    </submittedName>
</protein>
<dbReference type="InterPro" id="IPR006143">
    <property type="entry name" value="RND_pump_MFP"/>
</dbReference>
<dbReference type="InterPro" id="IPR058792">
    <property type="entry name" value="Beta-barrel_RND_2"/>
</dbReference>
<feature type="domain" description="Multidrug resistance protein MdtA-like C-terminal permuted SH3" evidence="5">
    <location>
        <begin position="346"/>
        <end position="404"/>
    </location>
</feature>
<dbReference type="NCBIfam" id="TIGR01730">
    <property type="entry name" value="RND_mfp"/>
    <property type="match status" value="1"/>
</dbReference>
<reference evidence="6" key="1">
    <citation type="submission" date="2006-10" db="EMBL/GenBank/DDBJ databases">
        <title>Complete sequence of Solibacter usitatus Ellin6076.</title>
        <authorList>
            <consortium name="US DOE Joint Genome Institute"/>
            <person name="Copeland A."/>
            <person name="Lucas S."/>
            <person name="Lapidus A."/>
            <person name="Barry K."/>
            <person name="Detter J.C."/>
            <person name="Glavina del Rio T."/>
            <person name="Hammon N."/>
            <person name="Israni S."/>
            <person name="Dalin E."/>
            <person name="Tice H."/>
            <person name="Pitluck S."/>
            <person name="Thompson L.S."/>
            <person name="Brettin T."/>
            <person name="Bruce D."/>
            <person name="Han C."/>
            <person name="Tapia R."/>
            <person name="Gilna P."/>
            <person name="Schmutz J."/>
            <person name="Larimer F."/>
            <person name="Land M."/>
            <person name="Hauser L."/>
            <person name="Kyrpides N."/>
            <person name="Mikhailova N."/>
            <person name="Janssen P.H."/>
            <person name="Kuske C.R."/>
            <person name="Richardson P."/>
        </authorList>
    </citation>
    <scope>NUCLEOTIDE SEQUENCE</scope>
    <source>
        <strain evidence="6">Ellin6076</strain>
    </source>
</reference>
<dbReference type="InParanoid" id="Q01UC4"/>